<organism evidence="1 2">
    <name type="scientific">Photorhabdus khanii</name>
    <dbReference type="NCBI Taxonomy" id="1004150"/>
    <lineage>
        <taxon>Bacteria</taxon>
        <taxon>Pseudomonadati</taxon>
        <taxon>Pseudomonadota</taxon>
        <taxon>Gammaproteobacteria</taxon>
        <taxon>Enterobacterales</taxon>
        <taxon>Morganellaceae</taxon>
        <taxon>Photorhabdus</taxon>
    </lineage>
</organism>
<accession>A0A7C9GM68</accession>
<evidence type="ECO:0008006" key="3">
    <source>
        <dbReference type="Google" id="ProtNLM"/>
    </source>
</evidence>
<protein>
    <recommendedName>
        <fullName evidence="3">DUF2357 domain-containing protein</fullName>
    </recommendedName>
</protein>
<name>A0A7C9GM68_9GAMM</name>
<comment type="caution">
    <text evidence="1">The sequence shown here is derived from an EMBL/GenBank/DDBJ whole genome shotgun (WGS) entry which is preliminary data.</text>
</comment>
<gene>
    <name evidence="1" type="ORF">GEA64_20865</name>
</gene>
<dbReference type="AlphaFoldDB" id="A0A7C9GM68"/>
<proteinExistence type="predicted"/>
<dbReference type="Proteomes" id="UP000481739">
    <property type="component" value="Unassembled WGS sequence"/>
</dbReference>
<dbReference type="RefSeq" id="WP_152963970.1">
    <property type="nucleotide sequence ID" value="NZ_CAWOZU010000005.1"/>
</dbReference>
<reference evidence="1 2" key="1">
    <citation type="journal article" date="2019" name="Nature">
        <title>A new antibiotic selectively kills Gram-negative pathogens.</title>
        <authorList>
            <person name="Imai Y."/>
            <person name="Meyer K.J."/>
            <person name="Iinishi A."/>
            <person name="Favre-Godal Q."/>
            <person name="Green R."/>
            <person name="Manuse S."/>
            <person name="Caboni M."/>
            <person name="Mori M."/>
            <person name="Niles S."/>
            <person name="Ghiglieri M."/>
            <person name="Honrao C."/>
            <person name="Ma X."/>
            <person name="Guo J.J."/>
            <person name="Makriyannis A."/>
            <person name="Linares-Otoya L."/>
            <person name="Boehringer N."/>
            <person name="Wuisan Z.G."/>
            <person name="Kaur H."/>
            <person name="Wu R."/>
            <person name="Mateus A."/>
            <person name="Typas A."/>
            <person name="Savitski M.M."/>
            <person name="Espinoza J.L."/>
            <person name="O'Rourke A."/>
            <person name="Nelson K.E."/>
            <person name="Hiller S."/>
            <person name="Noinaj N."/>
            <person name="Schaeberle T.F."/>
            <person name="D'Onofrio A."/>
            <person name="Lewis K."/>
        </authorList>
    </citation>
    <scope>NUCLEOTIDE SEQUENCE [LARGE SCALE GENOMIC DNA]</scope>
    <source>
        <strain evidence="1 2">HGB 1456</strain>
    </source>
</reference>
<sequence length="606" mass="70405">MIRWEMFINSISDGEVVDLRINNKYKITELDHILFQVSLSEDDIEKNGIPIIIIGDTSLELIFSHYENSEKIYTSIEPLNSHRSRYFYNFFGESQVSLYIGTQYAPIYSVTFDILARRENATLANIMLEYLTENLEDIVSICFSKSRKTASFDEDNIFNFNKLEIIKETVNYLTQHLPLFIIEHRHALEPKLILSKQGQPTGPDSIMWALYNLDQLSPANNEDANIFYNNRGYSFNELPKETLKENTDIYENKVIHAFLKQANVFLMMFKESLISPKDKIQSLETNEFIQFNHTMSKYADLALIKKAKKIENLISTLEKTRLLFNKKIPSTASIGIVPKVTPYVAKHNHYRKTFYLIEQYHHAPTPSFIGKELFSGLKNLSIVYETTVLILLHEIIQESYKVQLIEQNYRLHSEELPFGGVKIERPTNEINNYFLFKNENYDIELFYEAKIFPLSTHSKKGDLVNTSNNIDSNKYGKHHFCPDFIMKVNSKSWKNPLIIILDAKYKDAKTIKEHDIDELTRKYLLNIHQVNENMALGMSPVKMLFILFAHNSEETVVRSVAPQHCINGQFPVLPQSIAISVKPNEKNILIEHFIALKKIMDKKNKS</sequence>
<dbReference type="EMBL" id="WHZZ01000014">
    <property type="protein sequence ID" value="MQL50257.1"/>
    <property type="molecule type" value="Genomic_DNA"/>
</dbReference>
<evidence type="ECO:0000313" key="2">
    <source>
        <dbReference type="Proteomes" id="UP000481739"/>
    </source>
</evidence>
<evidence type="ECO:0000313" key="1">
    <source>
        <dbReference type="EMBL" id="MQL50257.1"/>
    </source>
</evidence>